<dbReference type="InterPro" id="IPR013320">
    <property type="entry name" value="ConA-like_dom_sf"/>
</dbReference>
<keyword evidence="6" id="KW-1185">Reference proteome</keyword>
<organism evidence="5 6">
    <name type="scientific">Anaerohalosphaera lusitana</name>
    <dbReference type="NCBI Taxonomy" id="1936003"/>
    <lineage>
        <taxon>Bacteria</taxon>
        <taxon>Pseudomonadati</taxon>
        <taxon>Planctomycetota</taxon>
        <taxon>Phycisphaerae</taxon>
        <taxon>Sedimentisphaerales</taxon>
        <taxon>Anaerohalosphaeraceae</taxon>
        <taxon>Anaerohalosphaera</taxon>
    </lineage>
</organism>
<evidence type="ECO:0000256" key="1">
    <source>
        <dbReference type="ARBA" id="ARBA00022729"/>
    </source>
</evidence>
<feature type="signal peptide" evidence="3">
    <location>
        <begin position="1"/>
        <end position="23"/>
    </location>
</feature>
<dbReference type="EMBL" id="CP019791">
    <property type="protein sequence ID" value="AQT68933.1"/>
    <property type="molecule type" value="Genomic_DNA"/>
</dbReference>
<evidence type="ECO:0000256" key="2">
    <source>
        <dbReference type="ARBA" id="ARBA00023157"/>
    </source>
</evidence>
<dbReference type="Pfam" id="PF13385">
    <property type="entry name" value="Laminin_G_3"/>
    <property type="match status" value="1"/>
</dbReference>
<dbReference type="STRING" id="1936003.STSP2_02110"/>
<proteinExistence type="predicted"/>
<feature type="domain" description="LamG-like jellyroll fold" evidence="4">
    <location>
        <begin position="135"/>
        <end position="282"/>
    </location>
</feature>
<feature type="chain" id="PRO_5012143325" description="LamG-like jellyroll fold domain-containing protein" evidence="3">
    <location>
        <begin position="24"/>
        <end position="309"/>
    </location>
</feature>
<dbReference type="InterPro" id="IPR006558">
    <property type="entry name" value="LamG-like"/>
</dbReference>
<name>A0A1U9NLX7_9BACT</name>
<evidence type="ECO:0000256" key="3">
    <source>
        <dbReference type="SAM" id="SignalP"/>
    </source>
</evidence>
<dbReference type="Proteomes" id="UP000189674">
    <property type="component" value="Chromosome"/>
</dbReference>
<dbReference type="Gene3D" id="2.60.120.200">
    <property type="match status" value="1"/>
</dbReference>
<sequence length="309" mass="32842" precursor="true">MKTKRMICLMALLMVTCSAVASAEIVHHWKMDAWSGDTLYVGGNPVTHGIVDSADAPGQGTIAGNSGDPNPAHDPLYLWGPMEGAGADAISSDVAPSAMLNGITSTGSYNFNHVIDQGGNMFYAADQFGNEYDSGSFTAELFFKSLDNTGGTETLLWSKEGHAASHIQLSTGASGTGGLEFWGWDGTGFASLTVTTDDRQAGFQDGLWHYVAARYDTDTNEMSLQVYSEDGSAYSKTQILDNDMILSGGNNNIIVGRQEGEVNRFAGLIDEVRLSTHAMDDAELMAIPEPATVALLGLGGLALLKRRRA</sequence>
<dbReference type="SUPFAM" id="SSF49899">
    <property type="entry name" value="Concanavalin A-like lectins/glucanases"/>
    <property type="match status" value="1"/>
</dbReference>
<dbReference type="RefSeq" id="WP_169853130.1">
    <property type="nucleotide sequence ID" value="NZ_CP019791.1"/>
</dbReference>
<evidence type="ECO:0000313" key="5">
    <source>
        <dbReference type="EMBL" id="AQT68933.1"/>
    </source>
</evidence>
<evidence type="ECO:0000313" key="6">
    <source>
        <dbReference type="Proteomes" id="UP000189674"/>
    </source>
</evidence>
<reference evidence="6" key="1">
    <citation type="submission" date="2017-02" db="EMBL/GenBank/DDBJ databases">
        <title>Comparative genomics and description of representatives of a novel lineage of planctomycetes thriving in anoxic sediments.</title>
        <authorList>
            <person name="Spring S."/>
            <person name="Bunk B."/>
            <person name="Sproer C."/>
        </authorList>
    </citation>
    <scope>NUCLEOTIDE SEQUENCE [LARGE SCALE GENOMIC DNA]</scope>
    <source>
        <strain evidence="6">ST-NAGAB-D1</strain>
    </source>
</reference>
<dbReference type="Pfam" id="PF07589">
    <property type="entry name" value="PEP-CTERM"/>
    <property type="match status" value="1"/>
</dbReference>
<dbReference type="InterPro" id="IPR013424">
    <property type="entry name" value="Ice-binding_C"/>
</dbReference>
<dbReference type="KEGG" id="alus:STSP2_02110"/>
<dbReference type="AlphaFoldDB" id="A0A1U9NLX7"/>
<dbReference type="NCBIfam" id="TIGR02595">
    <property type="entry name" value="PEP_CTERM"/>
    <property type="match status" value="1"/>
</dbReference>
<accession>A0A1U9NLX7</accession>
<dbReference type="SMART" id="SM00560">
    <property type="entry name" value="LamGL"/>
    <property type="match status" value="1"/>
</dbReference>
<keyword evidence="2" id="KW-1015">Disulfide bond</keyword>
<gene>
    <name evidence="5" type="ORF">STSP2_02110</name>
</gene>
<keyword evidence="1 3" id="KW-0732">Signal</keyword>
<protein>
    <recommendedName>
        <fullName evidence="4">LamG-like jellyroll fold domain-containing protein</fullName>
    </recommendedName>
</protein>
<evidence type="ECO:0000259" key="4">
    <source>
        <dbReference type="SMART" id="SM00560"/>
    </source>
</evidence>